<dbReference type="Proteomes" id="UP001060170">
    <property type="component" value="Chromosome 18"/>
</dbReference>
<keyword evidence="2" id="KW-1185">Reference proteome</keyword>
<reference evidence="2" key="2">
    <citation type="journal article" date="2018" name="Mol. Plant Microbe Interact.">
        <title>Genome sequence resources for the wheat stripe rust pathogen (Puccinia striiformis f. sp. tritici) and the barley stripe rust pathogen (Puccinia striiformis f. sp. hordei).</title>
        <authorList>
            <person name="Xia C."/>
            <person name="Wang M."/>
            <person name="Yin C."/>
            <person name="Cornejo O.E."/>
            <person name="Hulbert S.H."/>
            <person name="Chen X."/>
        </authorList>
    </citation>
    <scope>NUCLEOTIDE SEQUENCE [LARGE SCALE GENOMIC DNA]</scope>
    <source>
        <strain evidence="2">93-210</strain>
    </source>
</reference>
<protein>
    <submittedName>
        <fullName evidence="1">Uncharacterized protein</fullName>
    </submittedName>
</protein>
<evidence type="ECO:0000313" key="1">
    <source>
        <dbReference type="EMBL" id="KAI7935399.1"/>
    </source>
</evidence>
<sequence>DGIWAASKLKNSDNDKIKEKIATQTRKRYNLKPNLLQVNSVMNIISVTGFDKLRIIELCLKTLSKDCHITNLRCSHCCESSQCSWEQSIWRKE</sequence>
<proteinExistence type="predicted"/>
<comment type="caution">
    <text evidence="1">The sequence shown here is derived from an EMBL/GenBank/DDBJ whole genome shotgun (WGS) entry which is preliminary data.</text>
</comment>
<reference evidence="2" key="1">
    <citation type="journal article" date="2018" name="BMC Genomics">
        <title>Genomic insights into host adaptation between the wheat stripe rust pathogen (Puccinia striiformis f. sp. tritici) and the barley stripe rust pathogen (Puccinia striiformis f. sp. hordei).</title>
        <authorList>
            <person name="Xia C."/>
            <person name="Wang M."/>
            <person name="Yin C."/>
            <person name="Cornejo O.E."/>
            <person name="Hulbert S.H."/>
            <person name="Chen X."/>
        </authorList>
    </citation>
    <scope>NUCLEOTIDE SEQUENCE [LARGE SCALE GENOMIC DNA]</scope>
    <source>
        <strain evidence="2">93-210</strain>
    </source>
</reference>
<accession>A0ACC0DNV0</accession>
<dbReference type="EMBL" id="CM045882">
    <property type="protein sequence ID" value="KAI7935399.1"/>
    <property type="molecule type" value="Genomic_DNA"/>
</dbReference>
<feature type="non-terminal residue" evidence="1">
    <location>
        <position position="1"/>
    </location>
</feature>
<name>A0ACC0DNV0_9BASI</name>
<evidence type="ECO:0000313" key="2">
    <source>
        <dbReference type="Proteomes" id="UP001060170"/>
    </source>
</evidence>
<gene>
    <name evidence="1" type="ORF">MJO28_016270</name>
</gene>
<organism evidence="1 2">
    <name type="scientific">Puccinia striiformis f. sp. tritici</name>
    <dbReference type="NCBI Taxonomy" id="168172"/>
    <lineage>
        <taxon>Eukaryota</taxon>
        <taxon>Fungi</taxon>
        <taxon>Dikarya</taxon>
        <taxon>Basidiomycota</taxon>
        <taxon>Pucciniomycotina</taxon>
        <taxon>Pucciniomycetes</taxon>
        <taxon>Pucciniales</taxon>
        <taxon>Pucciniaceae</taxon>
        <taxon>Puccinia</taxon>
    </lineage>
</organism>
<reference evidence="1 2" key="3">
    <citation type="journal article" date="2022" name="Microbiol. Spectr.">
        <title>Folding features and dynamics of 3D genome architecture in plant fungal pathogens.</title>
        <authorList>
            <person name="Xia C."/>
        </authorList>
    </citation>
    <scope>NUCLEOTIDE SEQUENCE [LARGE SCALE GENOMIC DNA]</scope>
    <source>
        <strain evidence="1 2">93-210</strain>
    </source>
</reference>